<dbReference type="RefSeq" id="WP_104656169.1">
    <property type="nucleotide sequence ID" value="NZ_JABBZM010000032.1"/>
</dbReference>
<dbReference type="Proteomes" id="UP000575469">
    <property type="component" value="Unassembled WGS sequence"/>
</dbReference>
<evidence type="ECO:0000313" key="1">
    <source>
        <dbReference type="EMBL" id="NMV41423.1"/>
    </source>
</evidence>
<organism evidence="1 2">
    <name type="scientific">Ralstonia insidiosa</name>
    <dbReference type="NCBI Taxonomy" id="190721"/>
    <lineage>
        <taxon>Bacteria</taxon>
        <taxon>Pseudomonadati</taxon>
        <taxon>Pseudomonadota</taxon>
        <taxon>Betaproteobacteria</taxon>
        <taxon>Burkholderiales</taxon>
        <taxon>Burkholderiaceae</taxon>
        <taxon>Ralstonia</taxon>
    </lineage>
</organism>
<comment type="caution">
    <text evidence="1">The sequence shown here is derived from an EMBL/GenBank/DDBJ whole genome shotgun (WGS) entry which is preliminary data.</text>
</comment>
<dbReference type="AlphaFoldDB" id="A0A848P8B5"/>
<evidence type="ECO:0000313" key="2">
    <source>
        <dbReference type="Proteomes" id="UP000575469"/>
    </source>
</evidence>
<reference evidence="1 2" key="1">
    <citation type="submission" date="2020-04" db="EMBL/GenBank/DDBJ databases">
        <title>Ralstonia insidiosa genome sequencing and assembly.</title>
        <authorList>
            <person name="Martins R.C.R."/>
            <person name="Perdigao-Neto L.V."/>
            <person name="Levin A.S.S."/>
            <person name="Costa S.F."/>
        </authorList>
    </citation>
    <scope>NUCLEOTIDE SEQUENCE [LARGE SCALE GENOMIC DNA]</scope>
    <source>
        <strain evidence="1 2">5047</strain>
    </source>
</reference>
<accession>A0A848P8B5</accession>
<name>A0A848P8B5_9RALS</name>
<proteinExistence type="predicted"/>
<protein>
    <submittedName>
        <fullName evidence="1">Uncharacterized protein</fullName>
    </submittedName>
</protein>
<gene>
    <name evidence="1" type="ORF">HGR00_26240</name>
</gene>
<dbReference type="EMBL" id="JABBZM010000032">
    <property type="protein sequence ID" value="NMV41423.1"/>
    <property type="molecule type" value="Genomic_DNA"/>
</dbReference>
<sequence length="83" mass="8918">MDSVFPDTAEGIPRALARGVTLLWANTVLFSGYPLDIKPVRGRGSQGVGRLTKMGLPVCVWLTAPSVAHATPSHLHDLEHPHP</sequence>